<evidence type="ECO:0000256" key="2">
    <source>
        <dbReference type="ARBA" id="ARBA00022679"/>
    </source>
</evidence>
<keyword evidence="2" id="KW-0808">Transferase</keyword>
<evidence type="ECO:0000256" key="1">
    <source>
        <dbReference type="ARBA" id="ARBA00022676"/>
    </source>
</evidence>
<reference evidence="3 4" key="2">
    <citation type="submission" date="2019-09" db="EMBL/GenBank/DDBJ databases">
        <title>Complete Genome Sequence and Methylome Analysis of free living Spirochaetas.</title>
        <authorList>
            <person name="Leshcheva N."/>
            <person name="Mikheeva N."/>
        </authorList>
    </citation>
    <scope>NUCLEOTIDE SEQUENCE [LARGE SCALE GENOMIC DNA]</scope>
    <source>
        <strain evidence="3 4">P</strain>
    </source>
</reference>
<reference evidence="3 4" key="1">
    <citation type="submission" date="2019-02" db="EMBL/GenBank/DDBJ databases">
        <authorList>
            <person name="Fomenkov A."/>
            <person name="Dubinina G."/>
            <person name="Grabovich M."/>
            <person name="Vincze T."/>
            <person name="Roberts R.J."/>
        </authorList>
    </citation>
    <scope>NUCLEOTIDE SEQUENCE [LARGE SCALE GENOMIC DNA]</scope>
    <source>
        <strain evidence="3 4">P</strain>
    </source>
</reference>
<organism evidence="3 4">
    <name type="scientific">Thiospirochaeta perfilievii</name>
    <dbReference type="NCBI Taxonomy" id="252967"/>
    <lineage>
        <taxon>Bacteria</taxon>
        <taxon>Pseudomonadati</taxon>
        <taxon>Spirochaetota</taxon>
        <taxon>Spirochaetia</taxon>
        <taxon>Spirochaetales</taxon>
        <taxon>Spirochaetaceae</taxon>
        <taxon>Thiospirochaeta</taxon>
    </lineage>
</organism>
<dbReference type="Proteomes" id="UP000323824">
    <property type="component" value="Chromosome"/>
</dbReference>
<keyword evidence="1" id="KW-0328">Glycosyltransferase</keyword>
<dbReference type="KEGG" id="sper:EW093_00030"/>
<proteinExistence type="predicted"/>
<dbReference type="EMBL" id="CP035807">
    <property type="protein sequence ID" value="QEN03154.1"/>
    <property type="molecule type" value="Genomic_DNA"/>
</dbReference>
<dbReference type="GO" id="GO:0005829">
    <property type="term" value="C:cytosol"/>
    <property type="evidence" value="ECO:0007669"/>
    <property type="project" value="TreeGrafter"/>
</dbReference>
<evidence type="ECO:0000313" key="4">
    <source>
        <dbReference type="Proteomes" id="UP000323824"/>
    </source>
</evidence>
<accession>A0A5C1Q918</accession>
<dbReference type="GO" id="GO:0004731">
    <property type="term" value="F:purine-nucleoside phosphorylase activity"/>
    <property type="evidence" value="ECO:0007669"/>
    <property type="project" value="TreeGrafter"/>
</dbReference>
<dbReference type="PANTHER" id="PTHR36540:SF1">
    <property type="entry name" value="PYRIMIDINE_PURINE NUCLEOSIDE PHOSPHORYLASE"/>
    <property type="match status" value="1"/>
</dbReference>
<name>A0A5C1Q918_9SPIO</name>
<dbReference type="PANTHER" id="PTHR36540">
    <property type="entry name" value="PYRIMIDINE/PURINE NUCLEOSIDE PHOSPHORYLASE"/>
    <property type="match status" value="1"/>
</dbReference>
<gene>
    <name evidence="3" type="ORF">EW093_00030</name>
</gene>
<dbReference type="AlphaFoldDB" id="A0A5C1Q918"/>
<dbReference type="RefSeq" id="WP_149566414.1">
    <property type="nucleotide sequence ID" value="NZ_CP035807.1"/>
</dbReference>
<protein>
    <submittedName>
        <fullName evidence="3">Pyrimidine/purine nucleoside phosphorylase</fullName>
    </submittedName>
</protein>
<keyword evidence="4" id="KW-1185">Reference proteome</keyword>
<evidence type="ECO:0000313" key="3">
    <source>
        <dbReference type="EMBL" id="QEN03154.1"/>
    </source>
</evidence>
<dbReference type="OrthoDB" id="9793848at2"/>
<dbReference type="SUPFAM" id="SSF51182">
    <property type="entry name" value="RmlC-like cupins"/>
    <property type="match status" value="1"/>
</dbReference>
<dbReference type="InterPro" id="IPR014710">
    <property type="entry name" value="RmlC-like_jellyroll"/>
</dbReference>
<dbReference type="Gene3D" id="2.60.120.10">
    <property type="entry name" value="Jelly Rolls"/>
    <property type="match status" value="1"/>
</dbReference>
<dbReference type="InterPro" id="IPR011051">
    <property type="entry name" value="RmlC_Cupin_sf"/>
</dbReference>
<dbReference type="InterPro" id="IPR009664">
    <property type="entry name" value="Ppnp"/>
</dbReference>
<dbReference type="Pfam" id="PF06865">
    <property type="entry name" value="Ppnp"/>
    <property type="match status" value="1"/>
</dbReference>
<dbReference type="GO" id="GO:0016154">
    <property type="term" value="F:pyrimidine-nucleoside phosphorylase activity"/>
    <property type="evidence" value="ECO:0007669"/>
    <property type="project" value="TreeGrafter"/>
</dbReference>
<sequence length="93" mass="10697">MLITNEYFEGKVKSISLTTSEGPATVGVMEKGEYQFSTTKKEIMIVTSGRLKVKLPGKEKYKTIVKNRSFQVYENKTFDVIAEEECSYICYYK</sequence>